<dbReference type="KEGG" id="bpt:Bpet4583"/>
<proteinExistence type="predicted"/>
<name>A9IEZ8_BORPD</name>
<gene>
    <name evidence="1" type="ordered locus">Bpet4583</name>
</gene>
<dbReference type="Proteomes" id="UP000001225">
    <property type="component" value="Chromosome"/>
</dbReference>
<evidence type="ECO:0000313" key="1">
    <source>
        <dbReference type="EMBL" id="CAP44934.1"/>
    </source>
</evidence>
<sequence length="95" mass="10863">MEERRAFFRGEEYGAGKPLRMHGLLIDWCIRGGEGGRKIATVSNDVVRLCSALDHADSLFKANRRRGCIKLESLFMESTLAVSWQVWIGWEYSLL</sequence>
<keyword evidence="2" id="KW-1185">Reference proteome</keyword>
<dbReference type="AlphaFoldDB" id="A9IEZ8"/>
<dbReference type="EMBL" id="AM902716">
    <property type="protein sequence ID" value="CAP44934.1"/>
    <property type="molecule type" value="Genomic_DNA"/>
</dbReference>
<protein>
    <submittedName>
        <fullName evidence="1">Uncharacterized protein</fullName>
    </submittedName>
</protein>
<reference evidence="1 2" key="1">
    <citation type="journal article" date="2008" name="BMC Genomics">
        <title>The missing link: Bordetella petrii is endowed with both the metabolic versatility of environmental bacteria and virulence traits of pathogenic Bordetellae.</title>
        <authorList>
            <person name="Gross R."/>
            <person name="Guzman C.A."/>
            <person name="Sebaihia M."/>
            <person name="Martins Dos Santos V.A."/>
            <person name="Pieper D.H."/>
            <person name="Koebnik R."/>
            <person name="Lechner M."/>
            <person name="Bartels D."/>
            <person name="Buhrmester J."/>
            <person name="Choudhuri J.V."/>
            <person name="Ebensen T."/>
            <person name="Gaigalat L."/>
            <person name="Herrmann S."/>
            <person name="Khachane A.N."/>
            <person name="Larisch C."/>
            <person name="Link S."/>
            <person name="Linke B."/>
            <person name="Meyer F."/>
            <person name="Mormann S."/>
            <person name="Nakunst D."/>
            <person name="Rueckert C."/>
            <person name="Schneiker-Bekel S."/>
            <person name="Schulze K."/>
            <person name="Vorhoelter F.J."/>
            <person name="Yevsa T."/>
            <person name="Engle J.T."/>
            <person name="Goldman W.E."/>
            <person name="Puehler A."/>
            <person name="Goebel U.B."/>
            <person name="Goesmann A."/>
            <person name="Bloecker H."/>
            <person name="Kaiser O."/>
            <person name="Martinez-Arias R."/>
        </authorList>
    </citation>
    <scope>NUCLEOTIDE SEQUENCE [LARGE SCALE GENOMIC DNA]</scope>
    <source>
        <strain evidence="2">ATCC BAA-461 / DSM 12804 / CCUG 43448 / CIP 107267 / Se-1111R</strain>
    </source>
</reference>
<accession>A9IEZ8</accession>
<evidence type="ECO:0000313" key="2">
    <source>
        <dbReference type="Proteomes" id="UP000001225"/>
    </source>
</evidence>
<dbReference type="STRING" id="94624.Bpet4583"/>
<organism evidence="1 2">
    <name type="scientific">Bordetella petrii (strain ATCC BAA-461 / DSM 12804 / CCUG 43448 / CIP 107267 / Se-1111R)</name>
    <dbReference type="NCBI Taxonomy" id="340100"/>
    <lineage>
        <taxon>Bacteria</taxon>
        <taxon>Pseudomonadati</taxon>
        <taxon>Pseudomonadota</taxon>
        <taxon>Betaproteobacteria</taxon>
        <taxon>Burkholderiales</taxon>
        <taxon>Alcaligenaceae</taxon>
        <taxon>Bordetella</taxon>
    </lineage>
</organism>